<dbReference type="SUPFAM" id="SSF69304">
    <property type="entry name" value="Tricorn protease N-terminal domain"/>
    <property type="match status" value="1"/>
</dbReference>
<dbReference type="InterPro" id="IPR011659">
    <property type="entry name" value="WD40"/>
</dbReference>
<dbReference type="PANTHER" id="PTHR36842">
    <property type="entry name" value="PROTEIN TOLB HOMOLOG"/>
    <property type="match status" value="1"/>
</dbReference>
<dbReference type="InterPro" id="IPR011042">
    <property type="entry name" value="6-blade_b-propeller_TolB-like"/>
</dbReference>
<dbReference type="PANTHER" id="PTHR36842:SF1">
    <property type="entry name" value="PROTEIN TOLB"/>
    <property type="match status" value="1"/>
</dbReference>
<evidence type="ECO:0000313" key="2">
    <source>
        <dbReference type="EMBL" id="PCI93153.1"/>
    </source>
</evidence>
<dbReference type="AlphaFoldDB" id="A0A2A4YEC1"/>
<comment type="similarity">
    <text evidence="1">Belongs to the TolB family.</text>
</comment>
<protein>
    <submittedName>
        <fullName evidence="2">Translocation protein TolB</fullName>
    </submittedName>
</protein>
<comment type="caution">
    <text evidence="2">The sequence shown here is derived from an EMBL/GenBank/DDBJ whole genome shotgun (WGS) entry which is preliminary data.</text>
</comment>
<accession>A0A2A4YEC1</accession>
<dbReference type="Gene3D" id="2.120.10.30">
    <property type="entry name" value="TolB, C-terminal domain"/>
    <property type="match status" value="2"/>
</dbReference>
<dbReference type="Pfam" id="PF07676">
    <property type="entry name" value="PD40"/>
    <property type="match status" value="3"/>
</dbReference>
<proteinExistence type="inferred from homology"/>
<gene>
    <name evidence="2" type="ORF">COB11_05780</name>
</gene>
<dbReference type="Proteomes" id="UP000217838">
    <property type="component" value="Unassembled WGS sequence"/>
</dbReference>
<reference evidence="3" key="1">
    <citation type="submission" date="2017-08" db="EMBL/GenBank/DDBJ databases">
        <title>A dynamic microbial community with high functional redundancy inhabits the cold, oxic subseafloor aquifer.</title>
        <authorList>
            <person name="Tully B.J."/>
            <person name="Wheat C.G."/>
            <person name="Glazer B.T."/>
            <person name="Huber J.A."/>
        </authorList>
    </citation>
    <scope>NUCLEOTIDE SEQUENCE [LARGE SCALE GENOMIC DNA]</scope>
</reference>
<sequence>MKILTTILFFFSACLFAEDEIIVHLNRSEPLVPLYLGTFDTTQSSLKTEYIAKLEGVLRFDLDYSGRMEICGRHHEKEALLLLENKKEGFAHSIWKRDHISYVVSANVEADNLNISVFSVDFQKLKHIKNIGLSGDLAKDRQSIHLLSDHIHKICFNKEGISTTKILYTVQVPNEKKSENKYLSHIWECDYDGHNAHKLTEDPKYCITPIYYPKSKHKPQQFLYVTYENGPSKIYISTIGNHKPEPFIKLRGNQLLPTIAKDNSKIAFICDAGGRADLFVQPLHSERGLLGKPIQAYSFPSSVQASPSFSPDGKKIAFVSDKEGTPKIYLIDTPHYKKGRKLPDAVCLTKMNRENTCPSWSPDGTKLAYSAKTKGTRQIWIYDFDTNEERQLTSGTSHKENPCWAPNSFHIVFNTADAASSELHLVNLNQDKTIKISNGPGRKHYPSWQP</sequence>
<evidence type="ECO:0000313" key="3">
    <source>
        <dbReference type="Proteomes" id="UP000217838"/>
    </source>
</evidence>
<organism evidence="2 3">
    <name type="scientific">Aerophobetes bacterium</name>
    <dbReference type="NCBI Taxonomy" id="2030807"/>
    <lineage>
        <taxon>Bacteria</taxon>
        <taxon>Candidatus Aerophobota</taxon>
    </lineage>
</organism>
<dbReference type="NCBIfam" id="NF002183">
    <property type="entry name" value="PRK01029.1"/>
    <property type="match status" value="1"/>
</dbReference>
<evidence type="ECO:0000256" key="1">
    <source>
        <dbReference type="ARBA" id="ARBA00009820"/>
    </source>
</evidence>
<name>A0A2A4YEC1_UNCAE</name>
<dbReference type="EMBL" id="NVUU01000070">
    <property type="protein sequence ID" value="PCI93153.1"/>
    <property type="molecule type" value="Genomic_DNA"/>
</dbReference>
<dbReference type="Gene3D" id="3.40.50.10070">
    <property type="entry name" value="TolB, N-terminal domain"/>
    <property type="match status" value="1"/>
</dbReference>